<evidence type="ECO:0000313" key="2">
    <source>
        <dbReference type="Proteomes" id="UP000549250"/>
    </source>
</evidence>
<dbReference type="InterPro" id="IPR021497">
    <property type="entry name" value="GTA_holin_3TM"/>
</dbReference>
<dbReference type="RefSeq" id="WP_183166710.1">
    <property type="nucleotide sequence ID" value="NZ_JACHXI010000009.1"/>
</dbReference>
<name>A0A839T4X0_AZOMA</name>
<accession>A0A839T4X0</accession>
<comment type="caution">
    <text evidence="1">The sequence shown here is derived from an EMBL/GenBank/DDBJ whole genome shotgun (WGS) entry which is preliminary data.</text>
</comment>
<organism evidence="1 2">
    <name type="scientific">Azomonas macrocytogenes</name>
    <name type="common">Azotobacter macrocytogenes</name>
    <dbReference type="NCBI Taxonomy" id="69962"/>
    <lineage>
        <taxon>Bacteria</taxon>
        <taxon>Pseudomonadati</taxon>
        <taxon>Pseudomonadota</taxon>
        <taxon>Gammaproteobacteria</taxon>
        <taxon>Pseudomonadales</taxon>
        <taxon>Pseudomonadaceae</taxon>
        <taxon>Azomonas</taxon>
    </lineage>
</organism>
<reference evidence="1 2" key="1">
    <citation type="submission" date="2020-08" db="EMBL/GenBank/DDBJ databases">
        <title>Genomic Encyclopedia of Type Strains, Phase III (KMG-III): the genomes of soil and plant-associated and newly described type strains.</title>
        <authorList>
            <person name="Whitman W."/>
        </authorList>
    </citation>
    <scope>NUCLEOTIDE SEQUENCE [LARGE SCALE GENOMIC DNA]</scope>
    <source>
        <strain evidence="1 2">CECT 4462</strain>
    </source>
</reference>
<keyword evidence="2" id="KW-1185">Reference proteome</keyword>
<gene>
    <name evidence="1" type="ORF">FHR87_002207</name>
</gene>
<dbReference type="AlphaFoldDB" id="A0A839T4X0"/>
<evidence type="ECO:0000313" key="1">
    <source>
        <dbReference type="EMBL" id="MBB3103810.1"/>
    </source>
</evidence>
<proteinExistence type="predicted"/>
<dbReference type="Pfam" id="PF11351">
    <property type="entry name" value="GTA_holin_3TM"/>
    <property type="match status" value="1"/>
</dbReference>
<protein>
    <recommendedName>
        <fullName evidence="3">Holin of 3TMs, for gene-transfer release</fullName>
    </recommendedName>
</protein>
<sequence length="148" mass="16344">MSIVGTVLGALLPQVSDIINRVLPDPEAQAKAQMELLKLQYDSDFKQLDADLQINLAQAKINEIEAQSQTGFQALGRPLCLLACAVGLWYQFLLRPLLPWILTVCGVTGVPELPSLDDSLWELTFAMLGLGTLRTADRWKRVDAVKPK</sequence>
<dbReference type="EMBL" id="JACHXI010000009">
    <property type="protein sequence ID" value="MBB3103810.1"/>
    <property type="molecule type" value="Genomic_DNA"/>
</dbReference>
<dbReference type="Proteomes" id="UP000549250">
    <property type="component" value="Unassembled WGS sequence"/>
</dbReference>
<evidence type="ECO:0008006" key="3">
    <source>
        <dbReference type="Google" id="ProtNLM"/>
    </source>
</evidence>